<dbReference type="STRING" id="933944.AN215_22365"/>
<feature type="region of interest" description="Disordered" evidence="1">
    <location>
        <begin position="299"/>
        <end position="321"/>
    </location>
</feature>
<dbReference type="PATRIC" id="fig|933944.5.peg.6052"/>
<accession>A0A1E7JFS3</accession>
<dbReference type="Proteomes" id="UP000176087">
    <property type="component" value="Unassembled WGS sequence"/>
</dbReference>
<protein>
    <submittedName>
        <fullName evidence="3">Uncharacterized protein</fullName>
    </submittedName>
</protein>
<feature type="compositionally biased region" description="Low complexity" evidence="1">
    <location>
        <begin position="303"/>
        <end position="321"/>
    </location>
</feature>
<evidence type="ECO:0000256" key="2">
    <source>
        <dbReference type="SAM" id="Phobius"/>
    </source>
</evidence>
<keyword evidence="2" id="KW-0812">Transmembrane</keyword>
<dbReference type="EMBL" id="LJGT01000041">
    <property type="protein sequence ID" value="OEU85329.1"/>
    <property type="molecule type" value="Genomic_DNA"/>
</dbReference>
<keyword evidence="2" id="KW-1133">Transmembrane helix</keyword>
<organism evidence="3 4">
    <name type="scientific">Streptomyces abyssalis</name>
    <dbReference type="NCBI Taxonomy" id="933944"/>
    <lineage>
        <taxon>Bacteria</taxon>
        <taxon>Bacillati</taxon>
        <taxon>Actinomycetota</taxon>
        <taxon>Actinomycetes</taxon>
        <taxon>Kitasatosporales</taxon>
        <taxon>Streptomycetaceae</taxon>
        <taxon>Streptomyces</taxon>
    </lineage>
</organism>
<feature type="transmembrane region" description="Helical" evidence="2">
    <location>
        <begin position="134"/>
        <end position="153"/>
    </location>
</feature>
<feature type="transmembrane region" description="Helical" evidence="2">
    <location>
        <begin position="76"/>
        <end position="95"/>
    </location>
</feature>
<keyword evidence="2" id="KW-0472">Membrane</keyword>
<dbReference type="AlphaFoldDB" id="A0A1E7JFS3"/>
<evidence type="ECO:0000256" key="1">
    <source>
        <dbReference type="SAM" id="MobiDB-lite"/>
    </source>
</evidence>
<sequence length="662" mass="72391">MGKPGLLMSYSMRTHAHSEATRLLCAGARLNAGFRQRVIDELVGHAERPVPPSLGVDLRPVLAHALQARRQEVRTAVALLAVWTGFFLVSVLLAWDTLDDQFGGNFDLSLDELLSLALFLGDGAFSSMTDQPTAWVLFYAGVVLALWAGRAISGRETLLYAGSRTPRRSLRSAIRRRLGTAVTYAARALAAVYWIAAVAGIRDNPYPVIFPLLMVAVVWLHRIRVTSVLREQLSRENFATAQQPELPHAERYRRIGEAIDLEQHAPATLYDANRPFVGAGVPHKPWSFALELRRRKDAPPFEPAGGVPPQAVHGAAAAGAPQVQAQLAELEHTELQHAESQQPEMPPLPMPSGQINPMQPPHPGGTPQMETPDEYPQHPHPHAHPLGNAHAQHPPANHLSSRHVLDMITPRLVALREATARTSRDSLRGLEIEEFVYLPSGVRRDSGVYEADSVQQHLLEAADDGGEARRHFLRVRIGSWQEQVVVSLLVRVHTQGGMLVLEVVPHVLGPVAEEFREVDSIVERHAAGSSREGVLAFLTAPAATAAAGIATARTLLSVLRVWLSSPEYAAPDAPLVSIRELASANELSLFQEMDVSRYIKTVQDRIAGGVRDALEQRGFRTDRFEQQIVNVRDGGVYIEDMSGGAVATGEHGQAQHVERSPA</sequence>
<evidence type="ECO:0000313" key="4">
    <source>
        <dbReference type="Proteomes" id="UP000176087"/>
    </source>
</evidence>
<evidence type="ECO:0000313" key="3">
    <source>
        <dbReference type="EMBL" id="OEU85329.1"/>
    </source>
</evidence>
<gene>
    <name evidence="3" type="ORF">AN215_22365</name>
</gene>
<name>A0A1E7JFS3_9ACTN</name>
<feature type="transmembrane region" description="Helical" evidence="2">
    <location>
        <begin position="174"/>
        <end position="196"/>
    </location>
</feature>
<proteinExistence type="predicted"/>
<keyword evidence="4" id="KW-1185">Reference proteome</keyword>
<reference evidence="3 4" key="1">
    <citation type="journal article" date="2016" name="Front. Microbiol.">
        <title>Comparative Genomics Analysis of Streptomyces Species Reveals Their Adaptation to the Marine Environment and Their Diversity at the Genomic Level.</title>
        <authorList>
            <person name="Tian X."/>
            <person name="Zhang Z."/>
            <person name="Yang T."/>
            <person name="Chen M."/>
            <person name="Li J."/>
            <person name="Chen F."/>
            <person name="Yang J."/>
            <person name="Li W."/>
            <person name="Zhang B."/>
            <person name="Zhang Z."/>
            <person name="Wu J."/>
            <person name="Zhang C."/>
            <person name="Long L."/>
            <person name="Xiao J."/>
        </authorList>
    </citation>
    <scope>NUCLEOTIDE SEQUENCE [LARGE SCALE GENOMIC DNA]</scope>
    <source>
        <strain evidence="3 4">SCSIO 10390</strain>
    </source>
</reference>
<comment type="caution">
    <text evidence="3">The sequence shown here is derived from an EMBL/GenBank/DDBJ whole genome shotgun (WGS) entry which is preliminary data.</text>
</comment>
<feature type="region of interest" description="Disordered" evidence="1">
    <location>
        <begin position="335"/>
        <end position="397"/>
    </location>
</feature>